<keyword evidence="2" id="KW-0698">rRNA processing</keyword>
<dbReference type="PROSITE" id="PS50294">
    <property type="entry name" value="WD_REPEATS_REGION"/>
    <property type="match status" value="1"/>
</dbReference>
<organism evidence="9 10">
    <name type="scientific">Cladophialophora chaetospira</name>
    <dbReference type="NCBI Taxonomy" id="386627"/>
    <lineage>
        <taxon>Eukaryota</taxon>
        <taxon>Fungi</taxon>
        <taxon>Dikarya</taxon>
        <taxon>Ascomycota</taxon>
        <taxon>Pezizomycotina</taxon>
        <taxon>Eurotiomycetes</taxon>
        <taxon>Chaetothyriomycetidae</taxon>
        <taxon>Chaetothyriales</taxon>
        <taxon>Herpotrichiellaceae</taxon>
        <taxon>Cladophialophora</taxon>
    </lineage>
</organism>
<evidence type="ECO:0000313" key="10">
    <source>
        <dbReference type="Proteomes" id="UP001172673"/>
    </source>
</evidence>
<proteinExistence type="inferred from homology"/>
<evidence type="ECO:0000256" key="5">
    <source>
        <dbReference type="ARBA" id="ARBA00023242"/>
    </source>
</evidence>
<keyword evidence="10" id="KW-1185">Reference proteome</keyword>
<dbReference type="SUPFAM" id="SSF50978">
    <property type="entry name" value="WD40 repeat-like"/>
    <property type="match status" value="1"/>
</dbReference>
<evidence type="ECO:0000256" key="3">
    <source>
        <dbReference type="ARBA" id="ARBA00022574"/>
    </source>
</evidence>
<accession>A0AA38X1Y4</accession>
<dbReference type="PROSITE" id="PS50082">
    <property type="entry name" value="WD_REPEATS_2"/>
    <property type="match status" value="1"/>
</dbReference>
<feature type="repeat" description="WD" evidence="7">
    <location>
        <begin position="575"/>
        <end position="603"/>
    </location>
</feature>
<comment type="caution">
    <text evidence="9">The sequence shown here is derived from an EMBL/GenBank/DDBJ whole genome shotgun (WGS) entry which is preliminary data.</text>
</comment>
<keyword evidence="4" id="KW-0677">Repeat</keyword>
<sequence length="603" mass="66900">MPAPTRPAAREKNPPTDALPKDDIELRLEKALFGDDAGFLASLKRNQAEEDLSLTRHAGGDEESAAEDTQYDDLGEDVSAHFKLWLPPLTLFQLFFLDTGADQLPASVTRALEPTNPTNSSSRPKAVWYDSDDDRITVSLASNTRLRKLRDTEDDDVVGGREYIQRLRRQYERLHPTPEWVKYVRKRRKVSEADDEDVASDSDVSMDDEDSLPSAQPLADLLRTAGSLTRTTSKSGTTGLRKLRPEVVDIQRCKDVAGSGPSSIDTLQFHPYYPLLLAAGPSSTITIYHVSPQPPNPNPILTSLHVKGTPIHTVAFCRTLEANSTKTDEESNAQTRIFLSSRRRYFHSWSLATGVVTKVTRALYGQARKEQRTMEAFRLSPCGRYMGLVGSSRKGGGCINILSTESMQWICSCRVDSRGGVADFAWWKDGNGFAAVGKNGEVSEYDIESRRVVVRWMDEGAVGTTVIALSGDTSQQCRGGSRWVAIGSSSGVVNLYDRRGWTNTASVDSTQDERPKPVRMFDQLTTPVSQLEFSEDGQMLVMSSRWKKNALRLAHLPSCTLYRNWPTDKTPLGRISSVALSTDGGYLAVGNEQGKIRLWEVRE</sequence>
<keyword evidence="3 7" id="KW-0853">WD repeat</keyword>
<evidence type="ECO:0000256" key="1">
    <source>
        <dbReference type="ARBA" id="ARBA00004604"/>
    </source>
</evidence>
<dbReference type="Proteomes" id="UP001172673">
    <property type="component" value="Unassembled WGS sequence"/>
</dbReference>
<dbReference type="AlphaFoldDB" id="A0AA38X1Y4"/>
<comment type="similarity">
    <text evidence="6">Belongs to the WD repeat UTP18 family.</text>
</comment>
<dbReference type="InterPro" id="IPR045161">
    <property type="entry name" value="Utp18"/>
</dbReference>
<dbReference type="GO" id="GO:0006364">
    <property type="term" value="P:rRNA processing"/>
    <property type="evidence" value="ECO:0007669"/>
    <property type="project" value="UniProtKB-KW"/>
</dbReference>
<name>A0AA38X1Y4_9EURO</name>
<keyword evidence="5" id="KW-0539">Nucleus</keyword>
<dbReference type="SMART" id="SM00320">
    <property type="entry name" value="WD40"/>
    <property type="match status" value="4"/>
</dbReference>
<feature type="compositionally biased region" description="Basic and acidic residues" evidence="8">
    <location>
        <begin position="8"/>
        <end position="22"/>
    </location>
</feature>
<feature type="compositionally biased region" description="Polar residues" evidence="8">
    <location>
        <begin position="226"/>
        <end position="238"/>
    </location>
</feature>
<dbReference type="Pfam" id="PF00400">
    <property type="entry name" value="WD40"/>
    <property type="match status" value="1"/>
</dbReference>
<dbReference type="PANTHER" id="PTHR18359:SF0">
    <property type="entry name" value="U3 SMALL NUCLEOLAR RNA-ASSOCIATED PROTEIN 18 HOMOLOG"/>
    <property type="match status" value="1"/>
</dbReference>
<dbReference type="PANTHER" id="PTHR18359">
    <property type="entry name" value="WD-REPEAT PROTEIN-RELATED"/>
    <property type="match status" value="1"/>
</dbReference>
<feature type="region of interest" description="Disordered" evidence="8">
    <location>
        <begin position="191"/>
        <end position="243"/>
    </location>
</feature>
<evidence type="ECO:0000256" key="8">
    <source>
        <dbReference type="SAM" id="MobiDB-lite"/>
    </source>
</evidence>
<evidence type="ECO:0000256" key="6">
    <source>
        <dbReference type="ARBA" id="ARBA00025767"/>
    </source>
</evidence>
<feature type="compositionally biased region" description="Acidic residues" evidence="8">
    <location>
        <begin position="193"/>
        <end position="211"/>
    </location>
</feature>
<evidence type="ECO:0000313" key="9">
    <source>
        <dbReference type="EMBL" id="KAJ9605248.1"/>
    </source>
</evidence>
<reference evidence="9" key="1">
    <citation type="submission" date="2022-10" db="EMBL/GenBank/DDBJ databases">
        <title>Culturing micro-colonial fungi from biological soil crusts in the Mojave desert and describing Neophaeococcomyces mojavensis, and introducing the new genera and species Taxawa tesnikishii.</title>
        <authorList>
            <person name="Kurbessoian T."/>
            <person name="Stajich J.E."/>
        </authorList>
    </citation>
    <scope>NUCLEOTIDE SEQUENCE</scope>
    <source>
        <strain evidence="9">TK_41</strain>
    </source>
</reference>
<dbReference type="Gene3D" id="2.130.10.10">
    <property type="entry name" value="YVTN repeat-like/Quinoprotein amine dehydrogenase"/>
    <property type="match status" value="1"/>
</dbReference>
<evidence type="ECO:0000256" key="7">
    <source>
        <dbReference type="PROSITE-ProRule" id="PRU00221"/>
    </source>
</evidence>
<gene>
    <name evidence="9" type="primary">UTP18</name>
    <name evidence="9" type="ORF">H2200_009905</name>
</gene>
<evidence type="ECO:0000256" key="2">
    <source>
        <dbReference type="ARBA" id="ARBA00022552"/>
    </source>
</evidence>
<feature type="region of interest" description="Disordered" evidence="8">
    <location>
        <begin position="1"/>
        <end position="22"/>
    </location>
</feature>
<dbReference type="EMBL" id="JAPDRK010000016">
    <property type="protein sequence ID" value="KAJ9605248.1"/>
    <property type="molecule type" value="Genomic_DNA"/>
</dbReference>
<dbReference type="InterPro" id="IPR036322">
    <property type="entry name" value="WD40_repeat_dom_sf"/>
</dbReference>
<protein>
    <submittedName>
        <fullName evidence="9">U3 snoRNP protein</fullName>
    </submittedName>
</protein>
<dbReference type="InterPro" id="IPR001680">
    <property type="entry name" value="WD40_rpt"/>
</dbReference>
<dbReference type="GO" id="GO:0034388">
    <property type="term" value="C:Pwp2p-containing subcomplex of 90S preribosome"/>
    <property type="evidence" value="ECO:0007669"/>
    <property type="project" value="TreeGrafter"/>
</dbReference>
<comment type="subcellular location">
    <subcellularLocation>
        <location evidence="1">Nucleus</location>
        <location evidence="1">Nucleolus</location>
    </subcellularLocation>
</comment>
<dbReference type="InterPro" id="IPR015943">
    <property type="entry name" value="WD40/YVTN_repeat-like_dom_sf"/>
</dbReference>
<dbReference type="GO" id="GO:0032040">
    <property type="term" value="C:small-subunit processome"/>
    <property type="evidence" value="ECO:0007669"/>
    <property type="project" value="TreeGrafter"/>
</dbReference>
<dbReference type="FunFam" id="2.130.10.10:FF:000549">
    <property type="entry name" value="Small nucleolar ribonucleoprotein complex subunit"/>
    <property type="match status" value="1"/>
</dbReference>
<evidence type="ECO:0000256" key="4">
    <source>
        <dbReference type="ARBA" id="ARBA00022737"/>
    </source>
</evidence>